<dbReference type="PROSITE" id="PS00675">
    <property type="entry name" value="SIGMA54_INTERACT_1"/>
    <property type="match status" value="1"/>
</dbReference>
<proteinExistence type="predicted"/>
<dbReference type="Gene3D" id="3.40.50.300">
    <property type="entry name" value="P-loop containing nucleotide triphosphate hydrolases"/>
    <property type="match status" value="1"/>
</dbReference>
<dbReference type="InterPro" id="IPR027417">
    <property type="entry name" value="P-loop_NTPase"/>
</dbReference>
<dbReference type="InterPro" id="IPR025662">
    <property type="entry name" value="Sigma_54_int_dom_ATP-bd_1"/>
</dbReference>
<keyword evidence="3" id="KW-1185">Reference proteome</keyword>
<evidence type="ECO:0000259" key="1">
    <source>
        <dbReference type="Pfam" id="PF07475"/>
    </source>
</evidence>
<accession>A0ABZ3IG79</accession>
<sequence length="301" mass="33319">MSWKQFLYKAYGLTIASDFYLPGLAEGKGSPDVVIRYGAVPASLENAFINAILFQVAPGEFLLNLDGVARYYIINGREIIVEPFVTAADADVQVFLLGPVLGALLQLRGQFVLHGAAVAINGQGIILSGDSGVGKSTLAGMLCKKNYQFLTDEVCVLSLSNKGQPEIVPGHPRLKLWADAVEELGEDITLLPRVRKSLEKYQLPLDRMFSAKAVPLRWFCQLTRDNTEEVQLLKLTDSEKIATIDTNTYRYWFLSGNGGRPAHLKQCSQLANAVDTFRICYPMDGFWLDDLVNRLEEEVGL</sequence>
<feature type="domain" description="HPr kinase/phosphorylase C-terminal" evidence="1">
    <location>
        <begin position="110"/>
        <end position="158"/>
    </location>
</feature>
<organism evidence="2 3">
    <name type="scientific">Sporomusa silvacetica DSM 10669</name>
    <dbReference type="NCBI Taxonomy" id="1123289"/>
    <lineage>
        <taxon>Bacteria</taxon>
        <taxon>Bacillati</taxon>
        <taxon>Bacillota</taxon>
        <taxon>Negativicutes</taxon>
        <taxon>Selenomonadales</taxon>
        <taxon>Sporomusaceae</taxon>
        <taxon>Sporomusa</taxon>
    </lineage>
</organism>
<dbReference type="Proteomes" id="UP000216752">
    <property type="component" value="Chromosome"/>
</dbReference>
<evidence type="ECO:0000313" key="3">
    <source>
        <dbReference type="Proteomes" id="UP000216752"/>
    </source>
</evidence>
<reference evidence="2" key="1">
    <citation type="submission" date="2024-05" db="EMBL/GenBank/DDBJ databases">
        <title>Isolation and characterization of Sporomusa carbonis sp. nov., a carboxydotrophic hydrogenogen in the genus of Sporomusa isolated from a charcoal burning pile.</title>
        <authorList>
            <person name="Boeer T."/>
            <person name="Rosenbaum F."/>
            <person name="Eysell L."/>
            <person name="Mueller V."/>
            <person name="Daniel R."/>
            <person name="Poehlein A."/>
        </authorList>
    </citation>
    <scope>NUCLEOTIDE SEQUENCE [LARGE SCALE GENOMIC DNA]</scope>
    <source>
        <strain evidence="2">DSM 10669</strain>
    </source>
</reference>
<gene>
    <name evidence="2" type="ORF">SPSIL_007920</name>
</gene>
<dbReference type="RefSeq" id="WP_094605853.1">
    <property type="nucleotide sequence ID" value="NZ_CP155573.1"/>
</dbReference>
<evidence type="ECO:0000313" key="2">
    <source>
        <dbReference type="EMBL" id="XFO64689.1"/>
    </source>
</evidence>
<dbReference type="InterPro" id="IPR011104">
    <property type="entry name" value="Hpr_kin/Pase_C"/>
</dbReference>
<protein>
    <recommendedName>
        <fullName evidence="1">HPr kinase/phosphorylase C-terminal domain-containing protein</fullName>
    </recommendedName>
</protein>
<dbReference type="SUPFAM" id="SSF53795">
    <property type="entry name" value="PEP carboxykinase-like"/>
    <property type="match status" value="1"/>
</dbReference>
<name>A0ABZ3IG79_9FIRM</name>
<dbReference type="EMBL" id="CP155573">
    <property type="protein sequence ID" value="XFO64689.1"/>
    <property type="molecule type" value="Genomic_DNA"/>
</dbReference>
<dbReference type="Pfam" id="PF07475">
    <property type="entry name" value="Hpr_kinase_C"/>
    <property type="match status" value="1"/>
</dbReference>